<feature type="transmembrane region" description="Helical" evidence="1">
    <location>
        <begin position="73"/>
        <end position="92"/>
    </location>
</feature>
<keyword evidence="1" id="KW-0472">Membrane</keyword>
<dbReference type="GO" id="GO:0009506">
    <property type="term" value="C:plasmodesma"/>
    <property type="evidence" value="ECO:0007669"/>
    <property type="project" value="TreeGrafter"/>
</dbReference>
<dbReference type="AlphaFoldDB" id="A0A6A1UNC7"/>
<evidence type="ECO:0000313" key="3">
    <source>
        <dbReference type="Proteomes" id="UP000516437"/>
    </source>
</evidence>
<dbReference type="PANTHER" id="PTHR31414">
    <property type="entry name" value="TRANSMEMBRANE PROTEIN DDB_G0292058"/>
    <property type="match status" value="1"/>
</dbReference>
<dbReference type="PANTHER" id="PTHR31414:SF15">
    <property type="entry name" value="PLASMA MEMBRANE FUSION PROTEIN"/>
    <property type="match status" value="1"/>
</dbReference>
<gene>
    <name evidence="2" type="ORF">CJ030_MR0G003788</name>
</gene>
<accession>A0A6A1UNC7</accession>
<dbReference type="GO" id="GO:0005886">
    <property type="term" value="C:plasma membrane"/>
    <property type="evidence" value="ECO:0007669"/>
    <property type="project" value="TreeGrafter"/>
</dbReference>
<dbReference type="InterPro" id="IPR040283">
    <property type="entry name" value="DDB_G0292058-like"/>
</dbReference>
<comment type="caution">
    <text evidence="2">The sequence shown here is derived from an EMBL/GenBank/DDBJ whole genome shotgun (WGS) entry which is preliminary data.</text>
</comment>
<evidence type="ECO:0000313" key="2">
    <source>
        <dbReference type="EMBL" id="KAB1201398.1"/>
    </source>
</evidence>
<name>A0A6A1UNC7_9ROSI</name>
<feature type="transmembrane region" description="Helical" evidence="1">
    <location>
        <begin position="273"/>
        <end position="296"/>
    </location>
</feature>
<keyword evidence="1" id="KW-0812">Transmembrane</keyword>
<sequence length="320" mass="35661">MERKAEVSSEESTGNSSLILAEKRTTGGIQYTRAAPFFIIAGVWFVLFGLILCIICLRYCCCPKEPYGYSGTAYALSLIFLILFTLSAIVVADTCVAMDEWVQNPAAHTALDDILPCVDNTTAQDTLLQSKNVTYQLVIVVDSMINNISNVNFPPNAGPLYFNQSGPLVPVLCNPFNSDLTDRQCATGELQLKNATKVWKNYTCQVSSSGICNTPGRLTPTFYNQMAAAVNVSYGLYRYSPFLVGLQDCTFAREAFTEISKDHCPDLGKYSKWIYIGLVMVSAAVMLSMMFWVIYARERRHRVYTKQFMASSLDERSKAR</sequence>
<proteinExistence type="predicted"/>
<feature type="transmembrane region" description="Helical" evidence="1">
    <location>
        <begin position="37"/>
        <end position="61"/>
    </location>
</feature>
<dbReference type="OrthoDB" id="1937321at2759"/>
<dbReference type="Proteomes" id="UP000516437">
    <property type="component" value="Unassembled WGS sequence"/>
</dbReference>
<protein>
    <submittedName>
        <fullName evidence="2">Uncharacterized protein</fullName>
    </submittedName>
</protein>
<evidence type="ECO:0000256" key="1">
    <source>
        <dbReference type="SAM" id="Phobius"/>
    </source>
</evidence>
<dbReference type="EMBL" id="RXIC02000070">
    <property type="protein sequence ID" value="KAB1201398.1"/>
    <property type="molecule type" value="Genomic_DNA"/>
</dbReference>
<keyword evidence="1" id="KW-1133">Transmembrane helix</keyword>
<reference evidence="2 3" key="1">
    <citation type="journal article" date="2019" name="Plant Biotechnol. J.">
        <title>The red bayberry genome and genetic basis of sex determination.</title>
        <authorList>
            <person name="Jia H.M."/>
            <person name="Jia H.J."/>
            <person name="Cai Q.L."/>
            <person name="Wang Y."/>
            <person name="Zhao H.B."/>
            <person name="Yang W.F."/>
            <person name="Wang G.Y."/>
            <person name="Li Y.H."/>
            <person name="Zhan D.L."/>
            <person name="Shen Y.T."/>
            <person name="Niu Q.F."/>
            <person name="Chang L."/>
            <person name="Qiu J."/>
            <person name="Zhao L."/>
            <person name="Xie H.B."/>
            <person name="Fu W.Y."/>
            <person name="Jin J."/>
            <person name="Li X.W."/>
            <person name="Jiao Y."/>
            <person name="Zhou C.C."/>
            <person name="Tu T."/>
            <person name="Chai C.Y."/>
            <person name="Gao J.L."/>
            <person name="Fan L.J."/>
            <person name="van de Weg E."/>
            <person name="Wang J.Y."/>
            <person name="Gao Z.S."/>
        </authorList>
    </citation>
    <scope>NUCLEOTIDE SEQUENCE [LARGE SCALE GENOMIC DNA]</scope>
    <source>
        <tissue evidence="2">Leaves</tissue>
    </source>
</reference>
<organism evidence="2 3">
    <name type="scientific">Morella rubra</name>
    <name type="common">Chinese bayberry</name>
    <dbReference type="NCBI Taxonomy" id="262757"/>
    <lineage>
        <taxon>Eukaryota</taxon>
        <taxon>Viridiplantae</taxon>
        <taxon>Streptophyta</taxon>
        <taxon>Embryophyta</taxon>
        <taxon>Tracheophyta</taxon>
        <taxon>Spermatophyta</taxon>
        <taxon>Magnoliopsida</taxon>
        <taxon>eudicotyledons</taxon>
        <taxon>Gunneridae</taxon>
        <taxon>Pentapetalae</taxon>
        <taxon>rosids</taxon>
        <taxon>fabids</taxon>
        <taxon>Fagales</taxon>
        <taxon>Myricaceae</taxon>
        <taxon>Morella</taxon>
    </lineage>
</organism>
<keyword evidence="3" id="KW-1185">Reference proteome</keyword>